<dbReference type="AlphaFoldDB" id="A0A1G1VR32"/>
<dbReference type="InterPro" id="IPR046470">
    <property type="entry name" value="SAM_HAT_C"/>
</dbReference>
<organism evidence="2 3">
    <name type="scientific">Candidatus Chisholmbacteria bacterium RIFCSPHIGHO2_01_FULL_52_32</name>
    <dbReference type="NCBI Taxonomy" id="1797591"/>
    <lineage>
        <taxon>Bacteria</taxon>
        <taxon>Candidatus Chisholmiibacteriota</taxon>
    </lineage>
</organism>
<reference evidence="2 3" key="1">
    <citation type="journal article" date="2016" name="Nat. Commun.">
        <title>Thousands of microbial genomes shed light on interconnected biogeochemical processes in an aquifer system.</title>
        <authorList>
            <person name="Anantharaman K."/>
            <person name="Brown C.T."/>
            <person name="Hug L.A."/>
            <person name="Sharon I."/>
            <person name="Castelle C.J."/>
            <person name="Probst A.J."/>
            <person name="Thomas B.C."/>
            <person name="Singh A."/>
            <person name="Wilkins M.J."/>
            <person name="Karaoz U."/>
            <person name="Brodie E.L."/>
            <person name="Williams K.H."/>
            <person name="Hubbard S.S."/>
            <person name="Banfield J.F."/>
        </authorList>
    </citation>
    <scope>NUCLEOTIDE SEQUENCE [LARGE SCALE GENOMIC DNA]</scope>
</reference>
<dbReference type="Gene3D" id="2.40.30.90">
    <property type="entry name" value="Bacterial fluorinating enzyme like"/>
    <property type="match status" value="1"/>
</dbReference>
<evidence type="ECO:0000259" key="1">
    <source>
        <dbReference type="Pfam" id="PF20257"/>
    </source>
</evidence>
<sequence>MATTRFIHLIADYGLGDPSFGEVAQRLTSLHPNLTVHPTSVPAFNTLATGFWIYQYGLGEHPKGMLIFANTAPRKDSKKPKLDNEGEGLIYGLLDNGVEVMAVNAGYCFSFVKPHLKNFRVVNVENRGSQFRSRDFYPQAIAKHLQGKNVLGHELSPSIIPEVPKNQIAWIDGYGNIKTTIRQSQFNLKPGTKAKISINGTTRTALVVGGVFSVAEGELSFSPGSSGYEDRFMELILRGGSAEHLFEFPKIGTGIILK</sequence>
<dbReference type="Proteomes" id="UP000179233">
    <property type="component" value="Unassembled WGS sequence"/>
</dbReference>
<proteinExistence type="predicted"/>
<dbReference type="InterPro" id="IPR023228">
    <property type="entry name" value="SAM_OH_AdoTrfase_N_sf"/>
</dbReference>
<evidence type="ECO:0000313" key="3">
    <source>
        <dbReference type="Proteomes" id="UP000179233"/>
    </source>
</evidence>
<feature type="domain" description="S-adenosyl-l-methionine hydroxide adenosyltransferase C-terminal" evidence="1">
    <location>
        <begin position="167"/>
        <end position="247"/>
    </location>
</feature>
<gene>
    <name evidence="2" type="ORF">A2786_00775</name>
</gene>
<dbReference type="EMBL" id="MHCJ01000006">
    <property type="protein sequence ID" value="OGY17843.1"/>
    <property type="molecule type" value="Genomic_DNA"/>
</dbReference>
<evidence type="ECO:0000313" key="2">
    <source>
        <dbReference type="EMBL" id="OGY17843.1"/>
    </source>
</evidence>
<protein>
    <recommendedName>
        <fullName evidence="1">S-adenosyl-l-methionine hydroxide adenosyltransferase C-terminal domain-containing protein</fullName>
    </recommendedName>
</protein>
<dbReference type="SUPFAM" id="SSF101852">
    <property type="entry name" value="Bacterial fluorinating enzyme, C-terminal domain"/>
    <property type="match status" value="1"/>
</dbReference>
<dbReference type="InterPro" id="IPR023227">
    <property type="entry name" value="SAM_OH_AdoTrfase_C_sf"/>
</dbReference>
<dbReference type="Gene3D" id="3.40.50.10790">
    <property type="entry name" value="S-adenosyl-l-methionine hydroxide adenosyltransferase, N-terminal"/>
    <property type="match status" value="1"/>
</dbReference>
<dbReference type="Pfam" id="PF20257">
    <property type="entry name" value="SAM_HAT_C"/>
    <property type="match status" value="1"/>
</dbReference>
<comment type="caution">
    <text evidence="2">The sequence shown here is derived from an EMBL/GenBank/DDBJ whole genome shotgun (WGS) entry which is preliminary data.</text>
</comment>
<name>A0A1G1VR32_9BACT</name>
<accession>A0A1G1VR32</accession>
<dbReference type="SUPFAM" id="SSF102522">
    <property type="entry name" value="Bacterial fluorinating enzyme, N-terminal domain"/>
    <property type="match status" value="1"/>
</dbReference>